<feature type="non-terminal residue" evidence="2">
    <location>
        <position position="265"/>
    </location>
</feature>
<gene>
    <name evidence="2" type="ORF">g.45621</name>
</gene>
<feature type="region of interest" description="Disordered" evidence="1">
    <location>
        <begin position="43"/>
        <end position="77"/>
    </location>
</feature>
<dbReference type="AlphaFoldDB" id="A0A1B6LG39"/>
<accession>A0A1B6LG39</accession>
<name>A0A1B6LG39_9HEMI</name>
<evidence type="ECO:0000256" key="1">
    <source>
        <dbReference type="SAM" id="MobiDB-lite"/>
    </source>
</evidence>
<proteinExistence type="predicted"/>
<feature type="region of interest" description="Disordered" evidence="1">
    <location>
        <begin position="175"/>
        <end position="205"/>
    </location>
</feature>
<feature type="compositionally biased region" description="Polar residues" evidence="1">
    <location>
        <begin position="196"/>
        <end position="205"/>
    </location>
</feature>
<feature type="non-terminal residue" evidence="2">
    <location>
        <position position="1"/>
    </location>
</feature>
<feature type="compositionally biased region" description="Polar residues" evidence="1">
    <location>
        <begin position="135"/>
        <end position="154"/>
    </location>
</feature>
<reference evidence="2" key="1">
    <citation type="submission" date="2015-11" db="EMBL/GenBank/DDBJ databases">
        <title>De novo transcriptome assembly of four potential Pierce s Disease insect vectors from Arizona vineyards.</title>
        <authorList>
            <person name="Tassone E.E."/>
        </authorList>
    </citation>
    <scope>NUCLEOTIDE SEQUENCE</scope>
</reference>
<feature type="compositionally biased region" description="Low complexity" evidence="1">
    <location>
        <begin position="103"/>
        <end position="116"/>
    </location>
</feature>
<protein>
    <submittedName>
        <fullName evidence="2">Uncharacterized protein</fullName>
    </submittedName>
</protein>
<evidence type="ECO:0000313" key="2">
    <source>
        <dbReference type="EMBL" id="JAT22667.1"/>
    </source>
</evidence>
<sequence>CIPKHKSHAALETFEIDKNGQRIHSNNIKYGMDSILPYGYPQRGVQSYSSESKLDSRDSTEVSPNAPYNLDISSPLNLPDTSNPDYIYGYSKQIPLINHPITSESENINNSGSESPSDSHTGTTTSLNIPDRGYETSSSKHPNTVNNPLINTSGKPFPLSNIPDSTENVEIYGFGDKTPSPSQPETDEPPKVFSYGKTSGTPKTTEINLLTDASDKTFPMEENNDAMETIKMFGYGETTPSTSLPENDGSPKLFSNGMTIGTPKN</sequence>
<organism evidence="2">
    <name type="scientific">Graphocephala atropunctata</name>
    <dbReference type="NCBI Taxonomy" id="36148"/>
    <lineage>
        <taxon>Eukaryota</taxon>
        <taxon>Metazoa</taxon>
        <taxon>Ecdysozoa</taxon>
        <taxon>Arthropoda</taxon>
        <taxon>Hexapoda</taxon>
        <taxon>Insecta</taxon>
        <taxon>Pterygota</taxon>
        <taxon>Neoptera</taxon>
        <taxon>Paraneoptera</taxon>
        <taxon>Hemiptera</taxon>
        <taxon>Auchenorrhyncha</taxon>
        <taxon>Membracoidea</taxon>
        <taxon>Cicadellidae</taxon>
        <taxon>Cicadellinae</taxon>
        <taxon>Cicadellini</taxon>
        <taxon>Graphocephala</taxon>
    </lineage>
</organism>
<feature type="compositionally biased region" description="Polar residues" evidence="1">
    <location>
        <begin position="118"/>
        <end position="128"/>
    </location>
</feature>
<feature type="region of interest" description="Disordered" evidence="1">
    <location>
        <begin position="102"/>
        <end position="157"/>
    </location>
</feature>
<feature type="compositionally biased region" description="Polar residues" evidence="1">
    <location>
        <begin position="256"/>
        <end position="265"/>
    </location>
</feature>
<feature type="region of interest" description="Disordered" evidence="1">
    <location>
        <begin position="235"/>
        <end position="265"/>
    </location>
</feature>
<dbReference type="EMBL" id="GEBQ01017310">
    <property type="protein sequence ID" value="JAT22667.1"/>
    <property type="molecule type" value="Transcribed_RNA"/>
</dbReference>